<dbReference type="EMBL" id="DSBY01000059">
    <property type="protein sequence ID" value="HDS62766.1"/>
    <property type="molecule type" value="Genomic_DNA"/>
</dbReference>
<evidence type="ECO:0000256" key="1">
    <source>
        <dbReference type="SAM" id="Phobius"/>
    </source>
</evidence>
<sequence>MISARKSTLTSLAGLLLAWIGLTLAWTGAVGERDLASLVPVVVGAVLIFLPAILRMWAEDRERLDGRTALIVRGTGIAAGILVGGQILYLWAIGAGDAKLHLLLSPGLAAVAGVATLLIVDRAAITLLNLRKERS</sequence>
<name>A0A831LEF5_9EURY</name>
<evidence type="ECO:0000313" key="2">
    <source>
        <dbReference type="EMBL" id="HDS62766.1"/>
    </source>
</evidence>
<dbReference type="AlphaFoldDB" id="A0A831LEF5"/>
<feature type="transmembrane region" description="Helical" evidence="1">
    <location>
        <begin position="103"/>
        <end position="125"/>
    </location>
</feature>
<keyword evidence="1" id="KW-0812">Transmembrane</keyword>
<dbReference type="Proteomes" id="UP000885648">
    <property type="component" value="Unassembled WGS sequence"/>
</dbReference>
<feature type="transmembrane region" description="Helical" evidence="1">
    <location>
        <begin position="70"/>
        <end position="91"/>
    </location>
</feature>
<proteinExistence type="predicted"/>
<accession>A0A831LEF5</accession>
<gene>
    <name evidence="2" type="ORF">ENN52_01270</name>
</gene>
<protein>
    <submittedName>
        <fullName evidence="2">Uncharacterized protein</fullName>
    </submittedName>
</protein>
<keyword evidence="1" id="KW-0472">Membrane</keyword>
<keyword evidence="1" id="KW-1133">Transmembrane helix</keyword>
<reference evidence="2" key="1">
    <citation type="journal article" date="2020" name="mSystems">
        <title>Genome- and Community-Level Interaction Insights into Carbon Utilization and Element Cycling Functions of Hydrothermarchaeota in Hydrothermal Sediment.</title>
        <authorList>
            <person name="Zhou Z."/>
            <person name="Liu Y."/>
            <person name="Xu W."/>
            <person name="Pan J."/>
            <person name="Luo Z.H."/>
            <person name="Li M."/>
        </authorList>
    </citation>
    <scope>NUCLEOTIDE SEQUENCE</scope>
    <source>
        <strain evidence="2">SpSt-1183</strain>
    </source>
</reference>
<organism evidence="2">
    <name type="scientific">Methanofollis liminatans</name>
    <dbReference type="NCBI Taxonomy" id="2201"/>
    <lineage>
        <taxon>Archaea</taxon>
        <taxon>Methanobacteriati</taxon>
        <taxon>Methanobacteriota</taxon>
        <taxon>Stenosarchaea group</taxon>
        <taxon>Methanomicrobia</taxon>
        <taxon>Methanomicrobiales</taxon>
        <taxon>Methanomicrobiaceae</taxon>
        <taxon>Methanofollis</taxon>
    </lineage>
</organism>
<comment type="caution">
    <text evidence="2">The sequence shown here is derived from an EMBL/GenBank/DDBJ whole genome shotgun (WGS) entry which is preliminary data.</text>
</comment>
<feature type="transmembrane region" description="Helical" evidence="1">
    <location>
        <begin position="35"/>
        <end position="58"/>
    </location>
</feature>